<dbReference type="GO" id="GO:0003697">
    <property type="term" value="F:single-stranded DNA binding"/>
    <property type="evidence" value="ECO:0007669"/>
    <property type="project" value="InterPro"/>
</dbReference>
<sequence>MCGRYALFSDHETLARRFDVETSGYEPTYNAAPSQSLPVIADDDPGTLRAFQWGLVPPWADDASPGPINARVETVREKPTFAESLEERRCLVPCDGFYEWREEGGTKRPYYFHRPDGEPFAMAGIWATYEPETTQTGLDAFGAEGSPDRAADPVRSFAVLTRDATGTVADYHHRESVLLAPEEESRWLSAEYAGLLDRANDVDLVARPVSRAVNDPANDRPDLVETV</sequence>
<keyword evidence="9" id="KW-1185">Reference proteome</keyword>
<keyword evidence="3" id="KW-0227">DNA damage</keyword>
<keyword evidence="4" id="KW-0378">Hydrolase</keyword>
<dbReference type="GO" id="GO:0106300">
    <property type="term" value="P:protein-DNA covalent cross-linking repair"/>
    <property type="evidence" value="ECO:0007669"/>
    <property type="project" value="InterPro"/>
</dbReference>
<dbReference type="Proteomes" id="UP000608850">
    <property type="component" value="Unassembled WGS sequence"/>
</dbReference>
<dbReference type="Gene3D" id="3.90.1680.10">
    <property type="entry name" value="SOS response associated peptidase-like"/>
    <property type="match status" value="1"/>
</dbReference>
<organism evidence="8 9">
    <name type="scientific">Halarchaeum nitratireducens</name>
    <dbReference type="NCBI Taxonomy" id="489913"/>
    <lineage>
        <taxon>Archaea</taxon>
        <taxon>Methanobacteriati</taxon>
        <taxon>Methanobacteriota</taxon>
        <taxon>Stenosarchaea group</taxon>
        <taxon>Halobacteria</taxon>
        <taxon>Halobacteriales</taxon>
        <taxon>Halobacteriaceae</taxon>
    </lineage>
</organism>
<dbReference type="EMBL" id="BMOQ01000005">
    <property type="protein sequence ID" value="GGN18888.1"/>
    <property type="molecule type" value="Genomic_DNA"/>
</dbReference>
<proteinExistence type="inferred from homology"/>
<comment type="similarity">
    <text evidence="1">Belongs to the SOS response-associated peptidase family.</text>
</comment>
<reference evidence="8 9" key="1">
    <citation type="journal article" date="2019" name="Int. J. Syst. Evol. Microbiol.">
        <title>The Global Catalogue of Microorganisms (GCM) 10K type strain sequencing project: providing services to taxonomists for standard genome sequencing and annotation.</title>
        <authorList>
            <consortium name="The Broad Institute Genomics Platform"/>
            <consortium name="The Broad Institute Genome Sequencing Center for Infectious Disease"/>
            <person name="Wu L."/>
            <person name="Ma J."/>
        </authorList>
    </citation>
    <scope>NUCLEOTIDE SEQUENCE [LARGE SCALE GENOMIC DNA]</scope>
    <source>
        <strain evidence="8 9">JCM 16331</strain>
    </source>
</reference>
<evidence type="ECO:0000256" key="7">
    <source>
        <dbReference type="ARBA" id="ARBA00023239"/>
    </source>
</evidence>
<dbReference type="Pfam" id="PF02586">
    <property type="entry name" value="SRAP"/>
    <property type="match status" value="1"/>
</dbReference>
<protein>
    <submittedName>
        <fullName evidence="8">DUF159 family protein</fullName>
    </submittedName>
</protein>
<evidence type="ECO:0000313" key="9">
    <source>
        <dbReference type="Proteomes" id="UP000608850"/>
    </source>
</evidence>
<keyword evidence="7" id="KW-0456">Lyase</keyword>
<accession>A0A830GBZ6</accession>
<evidence type="ECO:0000256" key="2">
    <source>
        <dbReference type="ARBA" id="ARBA00022670"/>
    </source>
</evidence>
<comment type="caution">
    <text evidence="8">The sequence shown here is derived from an EMBL/GenBank/DDBJ whole genome shotgun (WGS) entry which is preliminary data.</text>
</comment>
<dbReference type="OrthoDB" id="109020at2157"/>
<dbReference type="AlphaFoldDB" id="A0A830GBZ6"/>
<evidence type="ECO:0000256" key="6">
    <source>
        <dbReference type="ARBA" id="ARBA00023125"/>
    </source>
</evidence>
<dbReference type="PANTHER" id="PTHR13604">
    <property type="entry name" value="DC12-RELATED"/>
    <property type="match status" value="1"/>
</dbReference>
<dbReference type="SUPFAM" id="SSF143081">
    <property type="entry name" value="BB1717-like"/>
    <property type="match status" value="1"/>
</dbReference>
<evidence type="ECO:0000313" key="8">
    <source>
        <dbReference type="EMBL" id="GGN18888.1"/>
    </source>
</evidence>
<evidence type="ECO:0000256" key="5">
    <source>
        <dbReference type="ARBA" id="ARBA00023124"/>
    </source>
</evidence>
<keyword evidence="5" id="KW-0190">Covalent protein-DNA linkage</keyword>
<dbReference type="InterPro" id="IPR003738">
    <property type="entry name" value="SRAP"/>
</dbReference>
<keyword evidence="6" id="KW-0238">DNA-binding</keyword>
<keyword evidence="2" id="KW-0645">Protease</keyword>
<dbReference type="GO" id="GO:0016829">
    <property type="term" value="F:lyase activity"/>
    <property type="evidence" value="ECO:0007669"/>
    <property type="project" value="UniProtKB-KW"/>
</dbReference>
<dbReference type="GO" id="GO:0008233">
    <property type="term" value="F:peptidase activity"/>
    <property type="evidence" value="ECO:0007669"/>
    <property type="project" value="UniProtKB-KW"/>
</dbReference>
<dbReference type="RefSeq" id="WP_188878731.1">
    <property type="nucleotide sequence ID" value="NZ_BMOQ01000005.1"/>
</dbReference>
<gene>
    <name evidence="8" type="ORF">GCM10009021_19970</name>
</gene>
<dbReference type="GO" id="GO:0006508">
    <property type="term" value="P:proteolysis"/>
    <property type="evidence" value="ECO:0007669"/>
    <property type="project" value="UniProtKB-KW"/>
</dbReference>
<name>A0A830GBZ6_9EURY</name>
<dbReference type="InterPro" id="IPR036590">
    <property type="entry name" value="SRAP-like"/>
</dbReference>
<evidence type="ECO:0000256" key="4">
    <source>
        <dbReference type="ARBA" id="ARBA00022801"/>
    </source>
</evidence>
<evidence type="ECO:0000256" key="3">
    <source>
        <dbReference type="ARBA" id="ARBA00022763"/>
    </source>
</evidence>
<dbReference type="PANTHER" id="PTHR13604:SF0">
    <property type="entry name" value="ABASIC SITE PROCESSING PROTEIN HMCES"/>
    <property type="match status" value="1"/>
</dbReference>
<evidence type="ECO:0000256" key="1">
    <source>
        <dbReference type="ARBA" id="ARBA00008136"/>
    </source>
</evidence>